<feature type="domain" description="Rhodopsin" evidence="8">
    <location>
        <begin position="2"/>
        <end position="70"/>
    </location>
</feature>
<dbReference type="STRING" id="5078.A0A135LEZ8"/>
<feature type="transmembrane region" description="Helical" evidence="7">
    <location>
        <begin position="7"/>
        <end position="27"/>
    </location>
</feature>
<dbReference type="OMA" id="HCECDCR"/>
<gene>
    <name evidence="9" type="ORF">PGRI_014140</name>
</gene>
<dbReference type="PANTHER" id="PTHR33048">
    <property type="entry name" value="PTH11-LIKE INTEGRAL MEMBRANE PROTEIN (AFU_ORTHOLOGUE AFUA_5G11245)"/>
    <property type="match status" value="1"/>
</dbReference>
<dbReference type="GeneID" id="63704427"/>
<keyword evidence="4 7" id="KW-0472">Membrane</keyword>
<keyword evidence="3 7" id="KW-1133">Transmembrane helix</keyword>
<organism evidence="9 10">
    <name type="scientific">Penicillium patulum</name>
    <name type="common">Penicillium griseofulvum</name>
    <dbReference type="NCBI Taxonomy" id="5078"/>
    <lineage>
        <taxon>Eukaryota</taxon>
        <taxon>Fungi</taxon>
        <taxon>Dikarya</taxon>
        <taxon>Ascomycota</taxon>
        <taxon>Pezizomycotina</taxon>
        <taxon>Eurotiomycetes</taxon>
        <taxon>Eurotiomycetidae</taxon>
        <taxon>Eurotiales</taxon>
        <taxon>Aspergillaceae</taxon>
        <taxon>Penicillium</taxon>
    </lineage>
</organism>
<evidence type="ECO:0000313" key="10">
    <source>
        <dbReference type="Proteomes" id="UP000070168"/>
    </source>
</evidence>
<dbReference type="OrthoDB" id="10017208at2759"/>
<evidence type="ECO:0000259" key="8">
    <source>
        <dbReference type="Pfam" id="PF20684"/>
    </source>
</evidence>
<dbReference type="InterPro" id="IPR049326">
    <property type="entry name" value="Rhodopsin_dom_fungi"/>
</dbReference>
<evidence type="ECO:0000256" key="1">
    <source>
        <dbReference type="ARBA" id="ARBA00004141"/>
    </source>
</evidence>
<protein>
    <recommendedName>
        <fullName evidence="8">Rhodopsin domain-containing protein</fullName>
    </recommendedName>
</protein>
<keyword evidence="10" id="KW-1185">Reference proteome</keyword>
<evidence type="ECO:0000256" key="2">
    <source>
        <dbReference type="ARBA" id="ARBA00022692"/>
    </source>
</evidence>
<dbReference type="RefSeq" id="XP_040646080.1">
    <property type="nucleotide sequence ID" value="XM_040789127.1"/>
</dbReference>
<sequence length="413" mass="43339">MARYKKATFIAIFGLGAVTCVISIMRISILSTMNFADITYSIPRANIFSGLEPCLAVILASVPMMRPLLGRSTYTPEVTACPSDRSSSASKRSRSTDDSEFQPLKDDSSELCLRPVGPKHEVGVAVVKFTDMRKQCCGGKTSLETEPIPAIDRKHNTIPWVTDAPDYFQGYGAKAIGAKDATTTYGINCLSDRTACHRFTPDLTVIYGPSTYDMVANGYKFDFTSGCTLMGSPAPTRASCTETKSSHENSAIDSATVLVPATGADSTLGVFPATLIVTDTGDFPAPTATETTASANSDVSTGDAILTTAPLTPTGNQVLPTPPPSSGLLNSTAITTGVPTYFGNGTSPANNHGATVTVTVLASSIPCHCECDCRQNQTARATVTVPLETKNDAVKTAAPVALCGVIAGAMFWI</sequence>
<name>A0A135LEZ8_PENPA</name>
<dbReference type="EMBL" id="LHQR01000065">
    <property type="protein sequence ID" value="KXG47544.1"/>
    <property type="molecule type" value="Genomic_DNA"/>
</dbReference>
<dbReference type="AlphaFoldDB" id="A0A135LEZ8"/>
<evidence type="ECO:0000256" key="4">
    <source>
        <dbReference type="ARBA" id="ARBA00023136"/>
    </source>
</evidence>
<comment type="caution">
    <text evidence="9">The sequence shown here is derived from an EMBL/GenBank/DDBJ whole genome shotgun (WGS) entry which is preliminary data.</text>
</comment>
<keyword evidence="2 7" id="KW-0812">Transmembrane</keyword>
<evidence type="ECO:0000256" key="7">
    <source>
        <dbReference type="SAM" id="Phobius"/>
    </source>
</evidence>
<evidence type="ECO:0000256" key="3">
    <source>
        <dbReference type="ARBA" id="ARBA00022989"/>
    </source>
</evidence>
<feature type="region of interest" description="Disordered" evidence="6">
    <location>
        <begin position="78"/>
        <end position="106"/>
    </location>
</feature>
<comment type="similarity">
    <text evidence="5">Belongs to the SAT4 family.</text>
</comment>
<evidence type="ECO:0000256" key="6">
    <source>
        <dbReference type="SAM" id="MobiDB-lite"/>
    </source>
</evidence>
<accession>A0A135LEZ8</accession>
<reference evidence="9 10" key="1">
    <citation type="journal article" date="2016" name="BMC Genomics">
        <title>Genome sequencing and secondary metabolism of the postharvest pathogen Penicillium griseofulvum.</title>
        <authorList>
            <person name="Banani H."/>
            <person name="Marcet-Houben M."/>
            <person name="Ballester A.R."/>
            <person name="Abbruscato P."/>
            <person name="Gonzalez-Candelas L."/>
            <person name="Gabaldon T."/>
            <person name="Spadaro D."/>
        </authorList>
    </citation>
    <scope>NUCLEOTIDE SEQUENCE [LARGE SCALE GENOMIC DNA]</scope>
    <source>
        <strain evidence="9 10">PG3</strain>
    </source>
</reference>
<proteinExistence type="inferred from homology"/>
<dbReference type="InterPro" id="IPR052337">
    <property type="entry name" value="SAT4-like"/>
</dbReference>
<dbReference type="GO" id="GO:0016020">
    <property type="term" value="C:membrane"/>
    <property type="evidence" value="ECO:0007669"/>
    <property type="project" value="UniProtKB-SubCell"/>
</dbReference>
<dbReference type="PANTHER" id="PTHR33048:SF57">
    <property type="entry name" value="INTEGRAL MEMBRANE PROTEIN-RELATED"/>
    <property type="match status" value="1"/>
</dbReference>
<comment type="subcellular location">
    <subcellularLocation>
        <location evidence="1">Membrane</location>
        <topology evidence="1">Multi-pass membrane protein</topology>
    </subcellularLocation>
</comment>
<dbReference type="Pfam" id="PF20684">
    <property type="entry name" value="Fung_rhodopsin"/>
    <property type="match status" value="1"/>
</dbReference>
<evidence type="ECO:0000256" key="5">
    <source>
        <dbReference type="ARBA" id="ARBA00038359"/>
    </source>
</evidence>
<evidence type="ECO:0000313" key="9">
    <source>
        <dbReference type="EMBL" id="KXG47544.1"/>
    </source>
</evidence>
<dbReference type="Proteomes" id="UP000070168">
    <property type="component" value="Unassembled WGS sequence"/>
</dbReference>